<keyword evidence="3" id="KW-0808">Transferase</keyword>
<evidence type="ECO:0000259" key="2">
    <source>
        <dbReference type="PROSITE" id="PS51186"/>
    </source>
</evidence>
<dbReference type="InterPro" id="IPR016181">
    <property type="entry name" value="Acyl_CoA_acyltransferase"/>
</dbReference>
<sequence>MPTRPGLLDCVERYAAAAPLPDARPVPVGALDVPVGPPAWPHPARPRPGAGAVSADDVRAAAALQEQEGLPAAVEWIVQRTPSLDAAARRAGLLVSHFPLLVVDDPVEVLLPAGVRLYVVGAEDPALPHYQHLLETGFAAHHDDGTDDGTDDDPEDGADGATLPEPRAAVLRERVASGRTVVMVAIEDGEPVGVGSHHPVDVDGTEISEIVGVASSPRRRGRGVGAALASALVAQAAETADLVFLTAGDDDVARVYERVGFAWLGSTGVAARPPERPHG</sequence>
<proteinExistence type="predicted"/>
<organism evidence="3 4">
    <name type="scientific">Geodermatophilus saharensis</name>
    <dbReference type="NCBI Taxonomy" id="1137994"/>
    <lineage>
        <taxon>Bacteria</taxon>
        <taxon>Bacillati</taxon>
        <taxon>Actinomycetota</taxon>
        <taxon>Actinomycetes</taxon>
        <taxon>Geodermatophilales</taxon>
        <taxon>Geodermatophilaceae</taxon>
        <taxon>Geodermatophilus</taxon>
    </lineage>
</organism>
<dbReference type="GO" id="GO:0016747">
    <property type="term" value="F:acyltransferase activity, transferring groups other than amino-acyl groups"/>
    <property type="evidence" value="ECO:0007669"/>
    <property type="project" value="InterPro"/>
</dbReference>
<evidence type="ECO:0000256" key="1">
    <source>
        <dbReference type="SAM" id="MobiDB-lite"/>
    </source>
</evidence>
<feature type="compositionally biased region" description="Acidic residues" evidence="1">
    <location>
        <begin position="145"/>
        <end position="158"/>
    </location>
</feature>
<protein>
    <submittedName>
        <fullName evidence="3">Acetyltransferase (GNAT) family protein</fullName>
    </submittedName>
</protein>
<name>A0A239DG75_9ACTN</name>
<dbReference type="OrthoDB" id="5503463at2"/>
<feature type="region of interest" description="Disordered" evidence="1">
    <location>
        <begin position="140"/>
        <end position="166"/>
    </location>
</feature>
<dbReference type="Proteomes" id="UP000198386">
    <property type="component" value="Unassembled WGS sequence"/>
</dbReference>
<dbReference type="SUPFAM" id="SSF55729">
    <property type="entry name" value="Acyl-CoA N-acyltransferases (Nat)"/>
    <property type="match status" value="1"/>
</dbReference>
<dbReference type="EMBL" id="FZOH01000003">
    <property type="protein sequence ID" value="SNS30818.1"/>
    <property type="molecule type" value="Genomic_DNA"/>
</dbReference>
<reference evidence="4" key="1">
    <citation type="submission" date="2017-06" db="EMBL/GenBank/DDBJ databases">
        <authorList>
            <person name="Varghese N."/>
            <person name="Submissions S."/>
        </authorList>
    </citation>
    <scope>NUCLEOTIDE SEQUENCE [LARGE SCALE GENOMIC DNA]</scope>
    <source>
        <strain evidence="4">DSM 45423</strain>
    </source>
</reference>
<feature type="domain" description="N-acetyltransferase" evidence="2">
    <location>
        <begin position="140"/>
        <end position="279"/>
    </location>
</feature>
<accession>A0A239DG75</accession>
<dbReference type="Pfam" id="PF00583">
    <property type="entry name" value="Acetyltransf_1"/>
    <property type="match status" value="1"/>
</dbReference>
<dbReference type="InterPro" id="IPR000182">
    <property type="entry name" value="GNAT_dom"/>
</dbReference>
<gene>
    <name evidence="3" type="ORF">SAMN04488107_2138</name>
</gene>
<dbReference type="RefSeq" id="WP_089403830.1">
    <property type="nucleotide sequence ID" value="NZ_FZOH01000003.1"/>
</dbReference>
<evidence type="ECO:0000313" key="4">
    <source>
        <dbReference type="Proteomes" id="UP000198386"/>
    </source>
</evidence>
<dbReference type="Gene3D" id="3.40.630.30">
    <property type="match status" value="1"/>
</dbReference>
<dbReference type="AlphaFoldDB" id="A0A239DG75"/>
<evidence type="ECO:0000313" key="3">
    <source>
        <dbReference type="EMBL" id="SNS30818.1"/>
    </source>
</evidence>
<keyword evidence="4" id="KW-1185">Reference proteome</keyword>
<dbReference type="PROSITE" id="PS51186">
    <property type="entry name" value="GNAT"/>
    <property type="match status" value="1"/>
</dbReference>
<dbReference type="CDD" id="cd04301">
    <property type="entry name" value="NAT_SF"/>
    <property type="match status" value="1"/>
</dbReference>